<protein>
    <submittedName>
        <fullName evidence="2 4">Uncharacterized protein</fullName>
    </submittedName>
</protein>
<dbReference type="EMBL" id="CM001223">
    <property type="protein sequence ID" value="AES82557.1"/>
    <property type="molecule type" value="Genomic_DNA"/>
</dbReference>
<evidence type="ECO:0000313" key="3">
    <source>
        <dbReference type="EMBL" id="AES82557.1"/>
    </source>
</evidence>
<feature type="signal peptide" evidence="1">
    <location>
        <begin position="1"/>
        <end position="22"/>
    </location>
</feature>
<evidence type="ECO:0000313" key="2">
    <source>
        <dbReference type="EMBL" id="ABN08177.1"/>
    </source>
</evidence>
<keyword evidence="1" id="KW-0732">Signal</keyword>
<keyword evidence="5" id="KW-1185">Reference proteome</keyword>
<reference evidence="4" key="5">
    <citation type="submission" date="2015-04" db="UniProtKB">
        <authorList>
            <consortium name="EnsemblPlants"/>
        </authorList>
    </citation>
    <scope>IDENTIFICATION</scope>
    <source>
        <strain evidence="4">cv. Jemalong A17</strain>
    </source>
</reference>
<dbReference type="EMBL" id="AC155882">
    <property type="protein sequence ID" value="ABN08177.1"/>
    <property type="molecule type" value="Genomic_DNA"/>
</dbReference>
<organism evidence="2">
    <name type="scientific">Medicago truncatula</name>
    <name type="common">Barrel medic</name>
    <name type="synonym">Medicago tribuloides</name>
    <dbReference type="NCBI Taxonomy" id="3880"/>
    <lineage>
        <taxon>Eukaryota</taxon>
        <taxon>Viridiplantae</taxon>
        <taxon>Streptophyta</taxon>
        <taxon>Embryophyta</taxon>
        <taxon>Tracheophyta</taxon>
        <taxon>Spermatophyta</taxon>
        <taxon>Magnoliopsida</taxon>
        <taxon>eudicotyledons</taxon>
        <taxon>Gunneridae</taxon>
        <taxon>Pentapetalae</taxon>
        <taxon>rosids</taxon>
        <taxon>fabids</taxon>
        <taxon>Fabales</taxon>
        <taxon>Fabaceae</taxon>
        <taxon>Papilionoideae</taxon>
        <taxon>50 kb inversion clade</taxon>
        <taxon>NPAAA clade</taxon>
        <taxon>Hologalegina</taxon>
        <taxon>IRL clade</taxon>
        <taxon>Trifolieae</taxon>
        <taxon>Medicago</taxon>
    </lineage>
</organism>
<dbReference type="Proteomes" id="UP000002051">
    <property type="component" value="Unassembled WGS sequence"/>
</dbReference>
<evidence type="ECO:0000256" key="1">
    <source>
        <dbReference type="SAM" id="SignalP"/>
    </source>
</evidence>
<name>A2Q3H7_MEDTR</name>
<dbReference type="EnsemblPlants" id="AES82557">
    <property type="protein sequence ID" value="AES82557"/>
    <property type="gene ID" value="MTR_7g114030"/>
</dbReference>
<feature type="chain" id="PRO_5014565310" evidence="1">
    <location>
        <begin position="23"/>
        <end position="55"/>
    </location>
</feature>
<evidence type="ECO:0000313" key="5">
    <source>
        <dbReference type="Proteomes" id="UP000002051"/>
    </source>
</evidence>
<accession>A2Q3H7</accession>
<dbReference type="AlphaFoldDB" id="A2Q3H7"/>
<reference evidence="3 5" key="3">
    <citation type="journal article" date="2011" name="Nature">
        <title>The Medicago genome provides insight into the evolution of rhizobial symbioses.</title>
        <authorList>
            <person name="Young N.D."/>
            <person name="Debelle F."/>
            <person name="Oldroyd G.E."/>
            <person name="Geurts R."/>
            <person name="Cannon S.B."/>
            <person name="Udvardi M.K."/>
            <person name="Benedito V.A."/>
            <person name="Mayer K.F."/>
            <person name="Gouzy J."/>
            <person name="Schoof H."/>
            <person name="Van de Peer Y."/>
            <person name="Proost S."/>
            <person name="Cook D.R."/>
            <person name="Meyers B.C."/>
            <person name="Spannagl M."/>
            <person name="Cheung F."/>
            <person name="De Mita S."/>
            <person name="Krishnakumar V."/>
            <person name="Gundlach H."/>
            <person name="Zhou S."/>
            <person name="Mudge J."/>
            <person name="Bharti A.K."/>
            <person name="Murray J.D."/>
            <person name="Naoumkina M.A."/>
            <person name="Rosen B."/>
            <person name="Silverstein K.A."/>
            <person name="Tang H."/>
            <person name="Rombauts S."/>
            <person name="Zhao P.X."/>
            <person name="Zhou P."/>
            <person name="Barbe V."/>
            <person name="Bardou P."/>
            <person name="Bechner M."/>
            <person name="Bellec A."/>
            <person name="Berger A."/>
            <person name="Berges H."/>
            <person name="Bidwell S."/>
            <person name="Bisseling T."/>
            <person name="Choisne N."/>
            <person name="Couloux A."/>
            <person name="Denny R."/>
            <person name="Deshpande S."/>
            <person name="Dai X."/>
            <person name="Doyle J.J."/>
            <person name="Dudez A.M."/>
            <person name="Farmer A.D."/>
            <person name="Fouteau S."/>
            <person name="Franken C."/>
            <person name="Gibelin C."/>
            <person name="Gish J."/>
            <person name="Goldstein S."/>
            <person name="Gonzalez A.J."/>
            <person name="Green P.J."/>
            <person name="Hallab A."/>
            <person name="Hartog M."/>
            <person name="Hua A."/>
            <person name="Humphray S.J."/>
            <person name="Jeong D.H."/>
            <person name="Jing Y."/>
            <person name="Jocker A."/>
            <person name="Kenton S.M."/>
            <person name="Kim D.J."/>
            <person name="Klee K."/>
            <person name="Lai H."/>
            <person name="Lang C."/>
            <person name="Lin S."/>
            <person name="Macmil S.L."/>
            <person name="Magdelenat G."/>
            <person name="Matthews L."/>
            <person name="McCorrison J."/>
            <person name="Monaghan E.L."/>
            <person name="Mun J.H."/>
            <person name="Najar F.Z."/>
            <person name="Nicholson C."/>
            <person name="Noirot C."/>
            <person name="O'Bleness M."/>
            <person name="Paule C.R."/>
            <person name="Poulain J."/>
            <person name="Prion F."/>
            <person name="Qin B."/>
            <person name="Qu C."/>
            <person name="Retzel E.F."/>
            <person name="Riddle C."/>
            <person name="Sallet E."/>
            <person name="Samain S."/>
            <person name="Samson N."/>
            <person name="Sanders I."/>
            <person name="Saurat O."/>
            <person name="Scarpelli C."/>
            <person name="Schiex T."/>
            <person name="Segurens B."/>
            <person name="Severin A.J."/>
            <person name="Sherrier D.J."/>
            <person name="Shi R."/>
            <person name="Sims S."/>
            <person name="Singer S.R."/>
            <person name="Sinharoy S."/>
            <person name="Sterck L."/>
            <person name="Viollet A."/>
            <person name="Wang B.B."/>
            <person name="Wang K."/>
            <person name="Wang M."/>
            <person name="Wang X."/>
            <person name="Warfsmann J."/>
            <person name="Weissenbach J."/>
            <person name="White D.D."/>
            <person name="White J.D."/>
            <person name="Wiley G.B."/>
            <person name="Wincker P."/>
            <person name="Xing Y."/>
            <person name="Yang L."/>
            <person name="Yao Z."/>
            <person name="Ying F."/>
            <person name="Zhai J."/>
            <person name="Zhou L."/>
            <person name="Zuber A."/>
            <person name="Denarie J."/>
            <person name="Dixon R.A."/>
            <person name="May G.D."/>
            <person name="Schwartz D.C."/>
            <person name="Rogers J."/>
            <person name="Quetier F."/>
            <person name="Town C.D."/>
            <person name="Roe B.A."/>
        </authorList>
    </citation>
    <scope>NUCLEOTIDE SEQUENCE [LARGE SCALE GENOMIC DNA]</scope>
    <source>
        <strain evidence="3">A17</strain>
        <strain evidence="4 5">cv. Jemalong A17</strain>
    </source>
</reference>
<proteinExistence type="predicted"/>
<evidence type="ECO:0000313" key="4">
    <source>
        <dbReference type="EnsemblPlants" id="AES82557"/>
    </source>
</evidence>
<reference evidence="3 5" key="4">
    <citation type="journal article" date="2014" name="BMC Genomics">
        <title>An improved genome release (version Mt4.0) for the model legume Medicago truncatula.</title>
        <authorList>
            <person name="Tang H."/>
            <person name="Krishnakumar V."/>
            <person name="Bidwell S."/>
            <person name="Rosen B."/>
            <person name="Chan A."/>
            <person name="Zhou S."/>
            <person name="Gentzbittel L."/>
            <person name="Childs K.L."/>
            <person name="Yandell M."/>
            <person name="Gundlach H."/>
            <person name="Mayer K.F."/>
            <person name="Schwartz D.C."/>
            <person name="Town C.D."/>
        </authorList>
    </citation>
    <scope>GENOME REANNOTATION</scope>
    <source>
        <strain evidence="4 5">cv. Jemalong A17</strain>
    </source>
</reference>
<reference evidence="2" key="2">
    <citation type="submission" date="2007-03" db="EMBL/GenBank/DDBJ databases">
        <authorList>
            <consortium name="The International Medicago Genome Annotation Group"/>
        </authorList>
    </citation>
    <scope>NUCLEOTIDE SEQUENCE</scope>
</reference>
<reference evidence="2" key="1">
    <citation type="submission" date="2005-01" db="EMBL/GenBank/DDBJ databases">
        <authorList>
            <person name="Town C.D."/>
        </authorList>
    </citation>
    <scope>NUCLEOTIDE SEQUENCE</scope>
</reference>
<dbReference type="PaxDb" id="3880-AES82557"/>
<gene>
    <name evidence="3" type="ordered locus">MTR_7g114030</name>
    <name evidence="2" type="ORF">MtrDRAFT_AC155882g33v2</name>
</gene>
<sequence>MLEQVMILKILIALQCGGAVLGGCRVHGNLELAIKAAEALFALEPQNTYITHVDD</sequence>
<dbReference type="HOGENOM" id="CLU_3035442_0_0_1"/>